<sequence length="515" mass="55559">MKTLATSLVVYLSLLLDVAVVGVDGIRIHGKRKPWLDDPFSAVAREEGGGLQKRVPLSSDLKNVGDVNYFANVTMGGRVFSALLDTGSSDLTVAGTVPNAKNTGKTATVNYAVGIAEGPIQTVQIQFEGFTIQDQAFISDTSGHHADGEGIIGLGPSSSSVVRDELANSGGNPVLDRIFRSNMSTPNFITILLGRSEDPTDPWPGDVTIGEILNDFENVTSQPKLAVTEVKTGNGQHWQALLDPNGVIGPDGQPIKVSSKVKNSDKTRLNAVFDTGFSLSQVPKTIADAFYARVPGALYQNISGIGEVYTLPCDVELNVTFKFGGVEYPVHPLDTSISTLKKKDALGNTFCIGSFQPIISTAQASTYDMILGMSFLRNAYMLVNFGDFVDGAASKTADPYIQLLPLTNDLAEAHYDFVKIRLDGIDNTANFQLLPATTLPPTESTTPSDEESFSEKIKPYLPYIIAGCATAALILIVAIVFCIRSSRRKRYRRLHDPAPAGIEPPFAQYKPTRRY</sequence>
<evidence type="ECO:0000313" key="6">
    <source>
        <dbReference type="EMBL" id="KAJ3473604.1"/>
    </source>
</evidence>
<dbReference type="InterPro" id="IPR021109">
    <property type="entry name" value="Peptidase_aspartic_dom_sf"/>
</dbReference>
<dbReference type="PANTHER" id="PTHR47966">
    <property type="entry name" value="BETA-SITE APP-CLEAVING ENZYME, ISOFORM A-RELATED"/>
    <property type="match status" value="1"/>
</dbReference>
<keyword evidence="2" id="KW-0064">Aspartyl protease</keyword>
<dbReference type="Gene3D" id="2.40.70.10">
    <property type="entry name" value="Acid Proteases"/>
    <property type="match status" value="2"/>
</dbReference>
<dbReference type="EMBL" id="JANAWD010001326">
    <property type="protein sequence ID" value="KAJ3473604.1"/>
    <property type="molecule type" value="Genomic_DNA"/>
</dbReference>
<dbReference type="InterPro" id="IPR033121">
    <property type="entry name" value="PEPTIDASE_A1"/>
</dbReference>
<keyword evidence="3" id="KW-0812">Transmembrane</keyword>
<dbReference type="InterPro" id="IPR034164">
    <property type="entry name" value="Pepsin-like_dom"/>
</dbReference>
<organism evidence="6 7">
    <name type="scientific">Meripilus lineatus</name>
    <dbReference type="NCBI Taxonomy" id="2056292"/>
    <lineage>
        <taxon>Eukaryota</taxon>
        <taxon>Fungi</taxon>
        <taxon>Dikarya</taxon>
        <taxon>Basidiomycota</taxon>
        <taxon>Agaricomycotina</taxon>
        <taxon>Agaricomycetes</taxon>
        <taxon>Polyporales</taxon>
        <taxon>Meripilaceae</taxon>
        <taxon>Meripilus</taxon>
    </lineage>
</organism>
<keyword evidence="3" id="KW-1133">Transmembrane helix</keyword>
<feature type="domain" description="Peptidase A1" evidence="5">
    <location>
        <begin position="69"/>
        <end position="393"/>
    </location>
</feature>
<feature type="transmembrane region" description="Helical" evidence="3">
    <location>
        <begin position="460"/>
        <end position="483"/>
    </location>
</feature>
<dbReference type="PROSITE" id="PS51767">
    <property type="entry name" value="PEPTIDASE_A1"/>
    <property type="match status" value="1"/>
</dbReference>
<protein>
    <recommendedName>
        <fullName evidence="5">Peptidase A1 domain-containing protein</fullName>
    </recommendedName>
</protein>
<comment type="similarity">
    <text evidence="1">Belongs to the peptidase A1 family.</text>
</comment>
<dbReference type="GO" id="GO:0006508">
    <property type="term" value="P:proteolysis"/>
    <property type="evidence" value="ECO:0007669"/>
    <property type="project" value="InterPro"/>
</dbReference>
<evidence type="ECO:0000259" key="5">
    <source>
        <dbReference type="PROSITE" id="PS51767"/>
    </source>
</evidence>
<keyword evidence="2" id="KW-0645">Protease</keyword>
<evidence type="ECO:0000256" key="3">
    <source>
        <dbReference type="SAM" id="Phobius"/>
    </source>
</evidence>
<evidence type="ECO:0000256" key="1">
    <source>
        <dbReference type="ARBA" id="ARBA00007447"/>
    </source>
</evidence>
<dbReference type="Pfam" id="PF00026">
    <property type="entry name" value="Asp"/>
    <property type="match status" value="1"/>
</dbReference>
<keyword evidence="3" id="KW-0472">Membrane</keyword>
<feature type="chain" id="PRO_5041963433" description="Peptidase A1 domain-containing protein" evidence="4">
    <location>
        <begin position="26"/>
        <end position="515"/>
    </location>
</feature>
<dbReference type="PROSITE" id="PS00141">
    <property type="entry name" value="ASP_PROTEASE"/>
    <property type="match status" value="1"/>
</dbReference>
<name>A0AAD5UNX5_9APHY</name>
<dbReference type="InterPro" id="IPR001969">
    <property type="entry name" value="Aspartic_peptidase_AS"/>
</dbReference>
<evidence type="ECO:0000256" key="4">
    <source>
        <dbReference type="SAM" id="SignalP"/>
    </source>
</evidence>
<dbReference type="GO" id="GO:0004190">
    <property type="term" value="F:aspartic-type endopeptidase activity"/>
    <property type="evidence" value="ECO:0007669"/>
    <property type="project" value="UniProtKB-KW"/>
</dbReference>
<evidence type="ECO:0000256" key="2">
    <source>
        <dbReference type="ARBA" id="ARBA00022750"/>
    </source>
</evidence>
<accession>A0AAD5UNX5</accession>
<keyword evidence="4" id="KW-0732">Signal</keyword>
<gene>
    <name evidence="6" type="ORF">NLI96_g12916</name>
</gene>
<dbReference type="PANTHER" id="PTHR47966:SF51">
    <property type="entry name" value="BETA-SITE APP-CLEAVING ENZYME, ISOFORM A-RELATED"/>
    <property type="match status" value="1"/>
</dbReference>
<dbReference type="SUPFAM" id="SSF50630">
    <property type="entry name" value="Acid proteases"/>
    <property type="match status" value="1"/>
</dbReference>
<dbReference type="AlphaFoldDB" id="A0AAD5UNX5"/>
<keyword evidence="2" id="KW-0378">Hydrolase</keyword>
<feature type="signal peptide" evidence="4">
    <location>
        <begin position="1"/>
        <end position="25"/>
    </location>
</feature>
<dbReference type="InterPro" id="IPR001461">
    <property type="entry name" value="Aspartic_peptidase_A1"/>
</dbReference>
<dbReference type="CDD" id="cd05471">
    <property type="entry name" value="pepsin_like"/>
    <property type="match status" value="1"/>
</dbReference>
<comment type="caution">
    <text evidence="6">The sequence shown here is derived from an EMBL/GenBank/DDBJ whole genome shotgun (WGS) entry which is preliminary data.</text>
</comment>
<dbReference type="Proteomes" id="UP001212997">
    <property type="component" value="Unassembled WGS sequence"/>
</dbReference>
<evidence type="ECO:0000313" key="7">
    <source>
        <dbReference type="Proteomes" id="UP001212997"/>
    </source>
</evidence>
<proteinExistence type="inferred from homology"/>
<reference evidence="6" key="1">
    <citation type="submission" date="2022-07" db="EMBL/GenBank/DDBJ databases">
        <title>Genome Sequence of Physisporinus lineatus.</title>
        <authorList>
            <person name="Buettner E."/>
        </authorList>
    </citation>
    <scope>NUCLEOTIDE SEQUENCE</scope>
    <source>
        <strain evidence="6">VT162</strain>
    </source>
</reference>
<keyword evidence="7" id="KW-1185">Reference proteome</keyword>